<name>A0A1J5PHS5_9ZZZZ</name>
<protein>
    <submittedName>
        <fullName evidence="2">Uncharacterized protein</fullName>
    </submittedName>
</protein>
<reference evidence="2" key="1">
    <citation type="submission" date="2016-10" db="EMBL/GenBank/DDBJ databases">
        <title>Sequence of Gallionella enrichment culture.</title>
        <authorList>
            <person name="Poehlein A."/>
            <person name="Muehling M."/>
            <person name="Daniel R."/>
        </authorList>
    </citation>
    <scope>NUCLEOTIDE SEQUENCE</scope>
</reference>
<evidence type="ECO:0000256" key="1">
    <source>
        <dbReference type="SAM" id="MobiDB-lite"/>
    </source>
</evidence>
<dbReference type="EMBL" id="MLJW01007806">
    <property type="protein sequence ID" value="OIQ64827.1"/>
    <property type="molecule type" value="Genomic_DNA"/>
</dbReference>
<proteinExistence type="predicted"/>
<organism evidence="2">
    <name type="scientific">mine drainage metagenome</name>
    <dbReference type="NCBI Taxonomy" id="410659"/>
    <lineage>
        <taxon>unclassified sequences</taxon>
        <taxon>metagenomes</taxon>
        <taxon>ecological metagenomes</taxon>
    </lineage>
</organism>
<feature type="region of interest" description="Disordered" evidence="1">
    <location>
        <begin position="326"/>
        <end position="357"/>
    </location>
</feature>
<evidence type="ECO:0000313" key="2">
    <source>
        <dbReference type="EMBL" id="OIQ64827.1"/>
    </source>
</evidence>
<sequence>MKRDRRGVAVALGVAAQFLQRLRHVGRLRLLAAVAAREGEIVLQHARHLVDILAHGVDFRTVADQRQFELEAGQDGAQIVRHAGQHRGALLDRALDARFHLQERLRGAAHLARPAGAEVGRLASLAEALGGIRKTQDRFDLVAQEQHRHDQKDRRCADHPEQEDLRIRGIGGAALGEDAHHRVIELNADFDQVGAADGVDPERFGYLPAQLTRERLVEQREERLRAGRRHVADGEEIHYQPQPLLGDAPQLRAVLVLRIALVDVDQGGDILHHRRREMPRHRVPVPFHEHERHHRLQHHHRHDHDQERAGIKPGRHPALERVAHPAIGRGNTAGGGTDQREAGVECTHRAGFIRQNS</sequence>
<feature type="compositionally biased region" description="Basic and acidic residues" evidence="1">
    <location>
        <begin position="338"/>
        <end position="348"/>
    </location>
</feature>
<dbReference type="AlphaFoldDB" id="A0A1J5PHS5"/>
<gene>
    <name evidence="2" type="ORF">GALL_536210</name>
</gene>
<accession>A0A1J5PHS5</accession>
<comment type="caution">
    <text evidence="2">The sequence shown here is derived from an EMBL/GenBank/DDBJ whole genome shotgun (WGS) entry which is preliminary data.</text>
</comment>